<feature type="region of interest" description="Disordered" evidence="1">
    <location>
        <begin position="1"/>
        <end position="21"/>
    </location>
</feature>
<dbReference type="EMBL" id="PGOL01000196">
    <property type="protein sequence ID" value="PKI74625.1"/>
    <property type="molecule type" value="Genomic_DNA"/>
</dbReference>
<gene>
    <name evidence="2" type="ORF">CRG98_004952</name>
</gene>
<reference evidence="2 3" key="1">
    <citation type="submission" date="2017-11" db="EMBL/GenBank/DDBJ databases">
        <title>De-novo sequencing of pomegranate (Punica granatum L.) genome.</title>
        <authorList>
            <person name="Akparov Z."/>
            <person name="Amiraslanov A."/>
            <person name="Hajiyeva S."/>
            <person name="Abbasov M."/>
            <person name="Kaur K."/>
            <person name="Hamwieh A."/>
            <person name="Solovyev V."/>
            <person name="Salamov A."/>
            <person name="Braich B."/>
            <person name="Kosarev P."/>
            <person name="Mahmoud A."/>
            <person name="Hajiyev E."/>
            <person name="Babayeva S."/>
            <person name="Izzatullayeva V."/>
            <person name="Mammadov A."/>
            <person name="Mammadov A."/>
            <person name="Sharifova S."/>
            <person name="Ojaghi J."/>
            <person name="Eynullazada K."/>
            <person name="Bayramov B."/>
            <person name="Abdulazimova A."/>
            <person name="Shahmuradov I."/>
        </authorList>
    </citation>
    <scope>NUCLEOTIDE SEQUENCE [LARGE SCALE GENOMIC DNA]</scope>
    <source>
        <strain evidence="3">cv. AG2017</strain>
        <tissue evidence="2">Leaf</tissue>
    </source>
</reference>
<comment type="caution">
    <text evidence="2">The sequence shown here is derived from an EMBL/GenBank/DDBJ whole genome shotgun (WGS) entry which is preliminary data.</text>
</comment>
<dbReference type="STRING" id="22663.A0A2I0L1P1"/>
<keyword evidence="3" id="KW-1185">Reference proteome</keyword>
<accession>A0A2I0L1P1</accession>
<sequence>MLTGLTVLGDTSLKPTSGGVNNQHSTVSLGCSSNHILDKVTVSRGIDDSAVVLGGLELPESNIDGDTTLTLSLELVEHPGVLEGSLVHLSSLLLEPLNYTLVNTSKLVDQVTSGGRLARVDVADDHNVNVDLFLTHFGV</sequence>
<evidence type="ECO:0000313" key="2">
    <source>
        <dbReference type="EMBL" id="PKI74625.1"/>
    </source>
</evidence>
<protein>
    <submittedName>
        <fullName evidence="2">Uncharacterized protein</fullName>
    </submittedName>
</protein>
<name>A0A2I0L1P1_PUNGR</name>
<dbReference type="Proteomes" id="UP000233551">
    <property type="component" value="Unassembled WGS sequence"/>
</dbReference>
<evidence type="ECO:0000256" key="1">
    <source>
        <dbReference type="SAM" id="MobiDB-lite"/>
    </source>
</evidence>
<dbReference type="AntiFam" id="ANF00072">
    <property type="entry name" value="Shadow ORF (opposite TypA)"/>
</dbReference>
<proteinExistence type="predicted"/>
<evidence type="ECO:0000313" key="3">
    <source>
        <dbReference type="Proteomes" id="UP000233551"/>
    </source>
</evidence>
<dbReference type="AlphaFoldDB" id="A0A2I0L1P1"/>
<organism evidence="2 3">
    <name type="scientific">Punica granatum</name>
    <name type="common">Pomegranate</name>
    <dbReference type="NCBI Taxonomy" id="22663"/>
    <lineage>
        <taxon>Eukaryota</taxon>
        <taxon>Viridiplantae</taxon>
        <taxon>Streptophyta</taxon>
        <taxon>Embryophyta</taxon>
        <taxon>Tracheophyta</taxon>
        <taxon>Spermatophyta</taxon>
        <taxon>Magnoliopsida</taxon>
        <taxon>eudicotyledons</taxon>
        <taxon>Gunneridae</taxon>
        <taxon>Pentapetalae</taxon>
        <taxon>rosids</taxon>
        <taxon>malvids</taxon>
        <taxon>Myrtales</taxon>
        <taxon>Lythraceae</taxon>
        <taxon>Punica</taxon>
    </lineage>
</organism>